<sequence>MSGAPPPPNSAAGGPPPAQYAGQQPQHAPAGAGPSTAPSGGGGGGGGGTTATSQSDLNKILGSLRSDPSVLMPDPLHLPENDAEASISFMSAALALVEVHINLAAQG</sequence>
<accession>A0A6P8B7X3</accession>
<reference evidence="3" key="3">
    <citation type="submission" date="2025-08" db="UniProtKB">
        <authorList>
            <consortium name="RefSeq"/>
        </authorList>
    </citation>
    <scope>IDENTIFICATION</scope>
    <source>
        <strain evidence="3">NI907</strain>
    </source>
</reference>
<feature type="region of interest" description="Disordered" evidence="1">
    <location>
        <begin position="1"/>
        <end position="70"/>
    </location>
</feature>
<evidence type="ECO:0000313" key="2">
    <source>
        <dbReference type="Proteomes" id="UP000515153"/>
    </source>
</evidence>
<gene>
    <name evidence="3" type="ORF">PgNI_05809</name>
</gene>
<reference evidence="2 3" key="1">
    <citation type="journal article" date="2019" name="Mol. Biol. Evol.">
        <title>Blast fungal genomes show frequent chromosomal changes, gene gains and losses, and effector gene turnover.</title>
        <authorList>
            <person name="Gomez Luciano L.B."/>
            <person name="Jason Tsai I."/>
            <person name="Chuma I."/>
            <person name="Tosa Y."/>
            <person name="Chen Y.H."/>
            <person name="Li J.Y."/>
            <person name="Li M.Y."/>
            <person name="Jade Lu M.Y."/>
            <person name="Nakayashiki H."/>
            <person name="Li W.H."/>
        </authorList>
    </citation>
    <scope>NUCLEOTIDE SEQUENCE [LARGE SCALE GENOMIC DNA]</scope>
    <source>
        <strain evidence="2 3">NI907</strain>
    </source>
</reference>
<keyword evidence="2" id="KW-1185">Reference proteome</keyword>
<evidence type="ECO:0000313" key="3">
    <source>
        <dbReference type="RefSeq" id="XP_030983270.1"/>
    </source>
</evidence>
<protein>
    <submittedName>
        <fullName evidence="3">Uncharacterized protein</fullName>
    </submittedName>
</protein>
<dbReference type="Proteomes" id="UP000515153">
    <property type="component" value="Chromosome I"/>
</dbReference>
<dbReference type="RefSeq" id="XP_030983270.1">
    <property type="nucleotide sequence ID" value="XM_031125840.1"/>
</dbReference>
<reference evidence="3" key="2">
    <citation type="submission" date="2019-10" db="EMBL/GenBank/DDBJ databases">
        <authorList>
            <consortium name="NCBI Genome Project"/>
        </authorList>
    </citation>
    <scope>NUCLEOTIDE SEQUENCE</scope>
    <source>
        <strain evidence="3">NI907</strain>
    </source>
</reference>
<dbReference type="GeneID" id="41960749"/>
<evidence type="ECO:0000256" key="1">
    <source>
        <dbReference type="SAM" id="MobiDB-lite"/>
    </source>
</evidence>
<organism evidence="2 3">
    <name type="scientific">Pyricularia grisea</name>
    <name type="common">Crabgrass-specific blast fungus</name>
    <name type="synonym">Magnaporthe grisea</name>
    <dbReference type="NCBI Taxonomy" id="148305"/>
    <lineage>
        <taxon>Eukaryota</taxon>
        <taxon>Fungi</taxon>
        <taxon>Dikarya</taxon>
        <taxon>Ascomycota</taxon>
        <taxon>Pezizomycotina</taxon>
        <taxon>Sordariomycetes</taxon>
        <taxon>Sordariomycetidae</taxon>
        <taxon>Magnaporthales</taxon>
        <taxon>Pyriculariaceae</taxon>
        <taxon>Pyricularia</taxon>
    </lineage>
</organism>
<feature type="compositionally biased region" description="Pro residues" evidence="1">
    <location>
        <begin position="1"/>
        <end position="18"/>
    </location>
</feature>
<name>A0A6P8B7X3_PYRGI</name>
<feature type="compositionally biased region" description="Low complexity" evidence="1">
    <location>
        <begin position="19"/>
        <end position="38"/>
    </location>
</feature>
<dbReference type="KEGG" id="pgri:PgNI_05809"/>
<dbReference type="AlphaFoldDB" id="A0A6P8B7X3"/>
<feature type="compositionally biased region" description="Gly residues" evidence="1">
    <location>
        <begin position="39"/>
        <end position="49"/>
    </location>
</feature>
<proteinExistence type="predicted"/>